<dbReference type="Proteomes" id="UP000183832">
    <property type="component" value="Unassembled WGS sequence"/>
</dbReference>
<sequence>MTTFSTLPTSPPTTSLRYFLGENIFRFVFAVDALSECYFRVTELISYKNITEQLSFLFIEMLEKSKEKSTKQKGKRRGRTFSTIFINLQHLVTH</sequence>
<keyword evidence="2" id="KW-1185">Reference proteome</keyword>
<evidence type="ECO:0000313" key="2">
    <source>
        <dbReference type="Proteomes" id="UP000183832"/>
    </source>
</evidence>
<protein>
    <submittedName>
        <fullName evidence="1">CLUMA_CG020324, isoform A</fullName>
    </submittedName>
</protein>
<proteinExistence type="predicted"/>
<accession>A0A1J1J4L5</accession>
<reference evidence="1 2" key="1">
    <citation type="submission" date="2015-04" db="EMBL/GenBank/DDBJ databases">
        <authorList>
            <person name="Syromyatnikov M.Y."/>
            <person name="Popov V.N."/>
        </authorList>
    </citation>
    <scope>NUCLEOTIDE SEQUENCE [LARGE SCALE GENOMIC DNA]</scope>
</reference>
<gene>
    <name evidence="1" type="ORF">CLUMA_CG020324</name>
</gene>
<evidence type="ECO:0000313" key="1">
    <source>
        <dbReference type="EMBL" id="CRL07344.1"/>
    </source>
</evidence>
<organism evidence="1 2">
    <name type="scientific">Clunio marinus</name>
    <dbReference type="NCBI Taxonomy" id="568069"/>
    <lineage>
        <taxon>Eukaryota</taxon>
        <taxon>Metazoa</taxon>
        <taxon>Ecdysozoa</taxon>
        <taxon>Arthropoda</taxon>
        <taxon>Hexapoda</taxon>
        <taxon>Insecta</taxon>
        <taxon>Pterygota</taxon>
        <taxon>Neoptera</taxon>
        <taxon>Endopterygota</taxon>
        <taxon>Diptera</taxon>
        <taxon>Nematocera</taxon>
        <taxon>Chironomoidea</taxon>
        <taxon>Chironomidae</taxon>
        <taxon>Clunio</taxon>
    </lineage>
</organism>
<dbReference type="EMBL" id="CVRI01000070">
    <property type="protein sequence ID" value="CRL07344.1"/>
    <property type="molecule type" value="Genomic_DNA"/>
</dbReference>
<name>A0A1J1J4L5_9DIPT</name>
<dbReference type="AlphaFoldDB" id="A0A1J1J4L5"/>